<comment type="caution">
    <text evidence="8">The sequence shown here is derived from an EMBL/GenBank/DDBJ whole genome shotgun (WGS) entry which is preliminary data.</text>
</comment>
<evidence type="ECO:0000256" key="6">
    <source>
        <dbReference type="SAM" id="SignalP"/>
    </source>
</evidence>
<dbReference type="InterPro" id="IPR036318">
    <property type="entry name" value="FAD-bd_PCMH-like_sf"/>
</dbReference>
<evidence type="ECO:0000256" key="4">
    <source>
        <dbReference type="ARBA" id="ARBA00022827"/>
    </source>
</evidence>
<organism evidence="8 9">
    <name type="scientific">Phlyctema vagabunda</name>
    <dbReference type="NCBI Taxonomy" id="108571"/>
    <lineage>
        <taxon>Eukaryota</taxon>
        <taxon>Fungi</taxon>
        <taxon>Dikarya</taxon>
        <taxon>Ascomycota</taxon>
        <taxon>Pezizomycotina</taxon>
        <taxon>Leotiomycetes</taxon>
        <taxon>Helotiales</taxon>
        <taxon>Dermateaceae</taxon>
        <taxon>Phlyctema</taxon>
    </lineage>
</organism>
<dbReference type="EMBL" id="JBFCZG010000007">
    <property type="protein sequence ID" value="KAL3420422.1"/>
    <property type="molecule type" value="Genomic_DNA"/>
</dbReference>
<feature type="chain" id="PRO_5047483724" description="FAD-binding PCMH-type domain-containing protein" evidence="6">
    <location>
        <begin position="27"/>
        <end position="608"/>
    </location>
</feature>
<dbReference type="InterPro" id="IPR050416">
    <property type="entry name" value="FAD-linked_Oxidoreductase"/>
</dbReference>
<accession>A0ABR4PAS8</accession>
<dbReference type="Gene3D" id="3.30.465.10">
    <property type="match status" value="2"/>
</dbReference>
<evidence type="ECO:0000313" key="9">
    <source>
        <dbReference type="Proteomes" id="UP001629113"/>
    </source>
</evidence>
<sequence length="608" mass="66036">MVLTRLRVRTSVVFLLSCLSSVGVSSKNCRSVPGDALWPDQSTWAALNVSVSGRLIRNQPVAAVCYRGQDWVDYDANSCDFVTANWNDATLQAESPIGYQYPRDIPCPPSLNETYGKCSLGGSPVYTINATNHEHVSAGINFAREKNIRLVIKNTGHDMLGRSTGYGSLQIWTRYLRTGVDFANSFALSTPSPLCESAPPWEGPSIRIGGGYEWGEIYKVAAANNVILVGGATPTVGGIGGWLTGGGHSFLTHDYGLGADQLLEAQIVLANGELVIANACHNPSIFRAIRGGGPAYGVIVSGTWKAYPTQNVTAHSMSFVAEATSDTDAFLSALTDIYRESVAILDHGFTGYGVWSLSGQLTNPPFNTPTYTHTLLGLGKSKSKAEQVLEPLIDNVTSVAGLRVIDSSFTEYTTYADFQQNNFFTNSSAPAGVLVAWGSRLLDRQALTGDAGALLTAIRTLAGDASEGAMNGLIFVGGGKLFHEDETAPTSVLPAWRRTYVHALVQRMWTHNMPQMEVEALQDDITKIKTRALEKLAPDTGVYMNEADVRNPNWRKDFYGDENYRRLQGVKNLYDPEGLFYCSTCVGAERWEVSETGALCRKEDFEVV</sequence>
<keyword evidence="4" id="KW-0274">FAD</keyword>
<evidence type="ECO:0000256" key="2">
    <source>
        <dbReference type="ARBA" id="ARBA00005466"/>
    </source>
</evidence>
<reference evidence="8 9" key="1">
    <citation type="submission" date="2024-06" db="EMBL/GenBank/DDBJ databases">
        <title>Complete genome of Phlyctema vagabunda strain 19-DSS-EL-015.</title>
        <authorList>
            <person name="Fiorenzani C."/>
        </authorList>
    </citation>
    <scope>NUCLEOTIDE SEQUENCE [LARGE SCALE GENOMIC DNA]</scope>
    <source>
        <strain evidence="8 9">19-DSS-EL-015</strain>
    </source>
</reference>
<protein>
    <recommendedName>
        <fullName evidence="7">FAD-binding PCMH-type domain-containing protein</fullName>
    </recommendedName>
</protein>
<dbReference type="InterPro" id="IPR016166">
    <property type="entry name" value="FAD-bd_PCMH"/>
</dbReference>
<evidence type="ECO:0000313" key="8">
    <source>
        <dbReference type="EMBL" id="KAL3420422.1"/>
    </source>
</evidence>
<keyword evidence="9" id="KW-1185">Reference proteome</keyword>
<dbReference type="PANTHER" id="PTHR42973:SF39">
    <property type="entry name" value="FAD-BINDING PCMH-TYPE DOMAIN-CONTAINING PROTEIN"/>
    <property type="match status" value="1"/>
</dbReference>
<dbReference type="InterPro" id="IPR006094">
    <property type="entry name" value="Oxid_FAD_bind_N"/>
</dbReference>
<dbReference type="InterPro" id="IPR016169">
    <property type="entry name" value="FAD-bd_PCMH_sub2"/>
</dbReference>
<keyword evidence="5" id="KW-0560">Oxidoreductase</keyword>
<dbReference type="SUPFAM" id="SSF56176">
    <property type="entry name" value="FAD-binding/transporter-associated domain-like"/>
    <property type="match status" value="1"/>
</dbReference>
<evidence type="ECO:0000259" key="7">
    <source>
        <dbReference type="PROSITE" id="PS51387"/>
    </source>
</evidence>
<proteinExistence type="inferred from homology"/>
<dbReference type="PANTHER" id="PTHR42973">
    <property type="entry name" value="BINDING OXIDOREDUCTASE, PUTATIVE (AFU_ORTHOLOGUE AFUA_1G17690)-RELATED"/>
    <property type="match status" value="1"/>
</dbReference>
<feature type="domain" description="FAD-binding PCMH-type" evidence="7">
    <location>
        <begin position="120"/>
        <end position="309"/>
    </location>
</feature>
<comment type="cofactor">
    <cofactor evidence="1">
        <name>FAD</name>
        <dbReference type="ChEBI" id="CHEBI:57692"/>
    </cofactor>
</comment>
<evidence type="ECO:0000256" key="1">
    <source>
        <dbReference type="ARBA" id="ARBA00001974"/>
    </source>
</evidence>
<keyword evidence="6" id="KW-0732">Signal</keyword>
<dbReference type="Proteomes" id="UP001629113">
    <property type="component" value="Unassembled WGS sequence"/>
</dbReference>
<dbReference type="Pfam" id="PF01565">
    <property type="entry name" value="FAD_binding_4"/>
    <property type="match status" value="1"/>
</dbReference>
<evidence type="ECO:0000256" key="5">
    <source>
        <dbReference type="ARBA" id="ARBA00023002"/>
    </source>
</evidence>
<feature type="signal peptide" evidence="6">
    <location>
        <begin position="1"/>
        <end position="26"/>
    </location>
</feature>
<comment type="similarity">
    <text evidence="2">Belongs to the oxygen-dependent FAD-linked oxidoreductase family.</text>
</comment>
<evidence type="ECO:0000256" key="3">
    <source>
        <dbReference type="ARBA" id="ARBA00022630"/>
    </source>
</evidence>
<dbReference type="InterPro" id="IPR012951">
    <property type="entry name" value="BBE"/>
</dbReference>
<keyword evidence="3" id="KW-0285">Flavoprotein</keyword>
<dbReference type="Pfam" id="PF08031">
    <property type="entry name" value="BBE"/>
    <property type="match status" value="1"/>
</dbReference>
<dbReference type="PROSITE" id="PS51387">
    <property type="entry name" value="FAD_PCMH"/>
    <property type="match status" value="1"/>
</dbReference>
<name>A0ABR4PAS8_9HELO</name>
<gene>
    <name evidence="8" type="ORF">PVAG01_08921</name>
</gene>